<feature type="region of interest" description="Disordered" evidence="1">
    <location>
        <begin position="1"/>
        <end position="20"/>
    </location>
</feature>
<dbReference type="GeneID" id="14541837"/>
<dbReference type="AlphaFoldDB" id="H8XAA8"/>
<dbReference type="Proteomes" id="UP000005018">
    <property type="component" value="Chromosome 7"/>
</dbReference>
<name>H8XAA8_CANO9</name>
<dbReference type="OrthoDB" id="186013at2759"/>
<protein>
    <recommendedName>
        <fullName evidence="4">Genetic interactor of prohibitin 7, mitochondrial</fullName>
    </recommendedName>
</protein>
<reference evidence="2 3" key="1">
    <citation type="journal article" date="2012" name="PLoS ONE">
        <title>Sequence and analysis of the genome of the pathogenic yeast Candida orthopsilosis.</title>
        <authorList>
            <person name="Riccombeni A."/>
            <person name="Vidanes G."/>
            <person name="Proux-Wera E."/>
            <person name="Wolfe K.H."/>
            <person name="Butler G."/>
        </authorList>
    </citation>
    <scope>NUCLEOTIDE SEQUENCE [LARGE SCALE GENOMIC DNA]</scope>
    <source>
        <strain evidence="2 3">Co 90-125</strain>
    </source>
</reference>
<proteinExistence type="predicted"/>
<dbReference type="GO" id="GO:0006123">
    <property type="term" value="P:mitochondrial electron transport, cytochrome c to oxygen"/>
    <property type="evidence" value="ECO:0007669"/>
    <property type="project" value="InterPro"/>
</dbReference>
<dbReference type="eggNOG" id="ENOG502S9BA">
    <property type="taxonomic scope" value="Eukaryota"/>
</dbReference>
<dbReference type="SUPFAM" id="SSF81406">
    <property type="entry name" value="Mitochondrial cytochrome c oxidase subunit IV"/>
    <property type="match status" value="1"/>
</dbReference>
<dbReference type="EMBL" id="HE681725">
    <property type="protein sequence ID" value="CCG25085.1"/>
    <property type="molecule type" value="Genomic_DNA"/>
</dbReference>
<evidence type="ECO:0008006" key="4">
    <source>
        <dbReference type="Google" id="ProtNLM"/>
    </source>
</evidence>
<dbReference type="HOGENOM" id="CLU_080217_0_0_1"/>
<evidence type="ECO:0000256" key="1">
    <source>
        <dbReference type="SAM" id="MobiDB-lite"/>
    </source>
</evidence>
<accession>H8XAA8</accession>
<evidence type="ECO:0000313" key="2">
    <source>
        <dbReference type="EMBL" id="CCG25085.1"/>
    </source>
</evidence>
<dbReference type="GO" id="GO:0045277">
    <property type="term" value="C:respiratory chain complex IV"/>
    <property type="evidence" value="ECO:0007669"/>
    <property type="project" value="InterPro"/>
</dbReference>
<dbReference type="RefSeq" id="XP_003871210.1">
    <property type="nucleotide sequence ID" value="XM_003871161.1"/>
</dbReference>
<dbReference type="InterPro" id="IPR036639">
    <property type="entry name" value="Cyt_c_oxidase_su4_sf"/>
</dbReference>
<keyword evidence="3" id="KW-1185">Reference proteome</keyword>
<dbReference type="GO" id="GO:0005739">
    <property type="term" value="C:mitochondrion"/>
    <property type="evidence" value="ECO:0007669"/>
    <property type="project" value="GOC"/>
</dbReference>
<evidence type="ECO:0000313" key="3">
    <source>
        <dbReference type="Proteomes" id="UP000005018"/>
    </source>
</evidence>
<gene>
    <name evidence="2" type="ORF">CORT_0G04080</name>
</gene>
<sequence length="237" mass="27400">MSLVLKRFASSSQTQPDKKAQAAQLAVQSLKDFGSLLSPSSDDATQPIDTRPIYENPQSFPNLSLLHQGQVVTELQSKYDKNWNKLSKQDKLLGYFISYGDWGVREKFSNWNNPSSPPLDLPFHVPSQLKSLSPKGTDVIMPLEPVKLSETPVRIDQFDYKKMDPASKVCIYLIVFIAMVAIYRDKNIGEDGKPVEVKIEDQYEVARQNEIQEKQREVEEQERKQRESRKWYYLWLK</sequence>
<dbReference type="KEGG" id="cot:CORT_0G04080"/>
<organism evidence="2 3">
    <name type="scientific">Candida orthopsilosis (strain 90-125)</name>
    <name type="common">Yeast</name>
    <dbReference type="NCBI Taxonomy" id="1136231"/>
    <lineage>
        <taxon>Eukaryota</taxon>
        <taxon>Fungi</taxon>
        <taxon>Dikarya</taxon>
        <taxon>Ascomycota</taxon>
        <taxon>Saccharomycotina</taxon>
        <taxon>Pichiomycetes</taxon>
        <taxon>Debaryomycetaceae</taxon>
        <taxon>Candida/Lodderomyces clade</taxon>
        <taxon>Candida</taxon>
    </lineage>
</organism>